<sequence length="187" mass="21862">MMDVETPEAGVGEYNVDRIVRIKAIEDFLYAEADAIDARQFEDWLDFFSEDIRYWVPIRKNLPFSERFNDMTGPREIAWIDDNRATLEARVGQVLTKIHWAEEPLSRVTHMVTNIRVEELGDDEVGATSTVRSKILVHRSRMDDAGEIIIGRREDKIRQTERGFEIFWRKIIIDQATLNAKNLSFFL</sequence>
<dbReference type="Gene3D" id="3.10.450.50">
    <property type="match status" value="1"/>
</dbReference>
<dbReference type="PANTHER" id="PTHR41534">
    <property type="entry name" value="BLR3401 PROTEIN"/>
    <property type="match status" value="1"/>
</dbReference>
<gene>
    <name evidence="3" type="ORF">SAMN06295920_104364</name>
</gene>
<protein>
    <submittedName>
        <fullName evidence="3">3-phenylpropionate/cinnamic acid dioxygenase, small subunit</fullName>
    </submittedName>
</protein>
<dbReference type="InterPro" id="IPR000391">
    <property type="entry name" value="Rng_hydr_dOase-bsu"/>
</dbReference>
<evidence type="ECO:0000256" key="1">
    <source>
        <dbReference type="ARBA" id="ARBA00009570"/>
    </source>
</evidence>
<dbReference type="RefSeq" id="WP_079648252.1">
    <property type="nucleotide sequence ID" value="NZ_FUYM01000004.1"/>
</dbReference>
<dbReference type="PANTHER" id="PTHR41534:SF2">
    <property type="entry name" value="3-PHENYLPROPIONATE_CINNAMIC ACID DIOXYGENASE SUBUNIT BETA"/>
    <property type="match status" value="1"/>
</dbReference>
<evidence type="ECO:0000313" key="3">
    <source>
        <dbReference type="EMBL" id="SKB63690.1"/>
    </source>
</evidence>
<keyword evidence="4" id="KW-1185">Reference proteome</keyword>
<dbReference type="SUPFAM" id="SSF54427">
    <property type="entry name" value="NTF2-like"/>
    <property type="match status" value="1"/>
</dbReference>
<keyword evidence="3" id="KW-0223">Dioxygenase</keyword>
<dbReference type="Pfam" id="PF00866">
    <property type="entry name" value="Ring_hydroxyl_B"/>
    <property type="match status" value="1"/>
</dbReference>
<dbReference type="EMBL" id="FUYM01000004">
    <property type="protein sequence ID" value="SKB63690.1"/>
    <property type="molecule type" value="Genomic_DNA"/>
</dbReference>
<reference evidence="4" key="1">
    <citation type="submission" date="2017-02" db="EMBL/GenBank/DDBJ databases">
        <authorList>
            <person name="Varghese N."/>
            <person name="Submissions S."/>
        </authorList>
    </citation>
    <scope>NUCLEOTIDE SEQUENCE [LARGE SCALE GENOMIC DNA]</scope>
    <source>
        <strain evidence="4">UM2</strain>
    </source>
</reference>
<dbReference type="CDD" id="cd00667">
    <property type="entry name" value="ring_hydroxylating_dioxygenases_beta"/>
    <property type="match status" value="1"/>
</dbReference>
<accession>A0A1T5CWW5</accession>
<proteinExistence type="inferred from homology"/>
<evidence type="ECO:0000313" key="4">
    <source>
        <dbReference type="Proteomes" id="UP000189818"/>
    </source>
</evidence>
<dbReference type="GO" id="GO:0051213">
    <property type="term" value="F:dioxygenase activity"/>
    <property type="evidence" value="ECO:0007669"/>
    <property type="project" value="UniProtKB-KW"/>
</dbReference>
<comment type="similarity">
    <text evidence="1">Belongs to the bacterial ring-hydroxylating dioxygenase beta subunit family.</text>
</comment>
<dbReference type="STRING" id="439228.SAMN06295920_104364"/>
<dbReference type="NCBIfam" id="NF007479">
    <property type="entry name" value="PRK10069.1"/>
    <property type="match status" value="1"/>
</dbReference>
<name>A0A1T5CWW5_9SPHN</name>
<dbReference type="OrthoDB" id="7446267at2"/>
<dbReference type="AlphaFoldDB" id="A0A1T5CWW5"/>
<organism evidence="3 4">
    <name type="scientific">Rhizorhabdus histidinilytica</name>
    <dbReference type="NCBI Taxonomy" id="439228"/>
    <lineage>
        <taxon>Bacteria</taxon>
        <taxon>Pseudomonadati</taxon>
        <taxon>Pseudomonadota</taxon>
        <taxon>Alphaproteobacteria</taxon>
        <taxon>Sphingomonadales</taxon>
        <taxon>Sphingomonadaceae</taxon>
        <taxon>Rhizorhabdus</taxon>
    </lineage>
</organism>
<dbReference type="Proteomes" id="UP000189818">
    <property type="component" value="Unassembled WGS sequence"/>
</dbReference>
<dbReference type="GO" id="GO:0019380">
    <property type="term" value="P:3-phenylpropionate catabolic process"/>
    <property type="evidence" value="ECO:0007669"/>
    <property type="project" value="TreeGrafter"/>
</dbReference>
<evidence type="ECO:0000256" key="2">
    <source>
        <dbReference type="ARBA" id="ARBA00023002"/>
    </source>
</evidence>
<keyword evidence="2" id="KW-0560">Oxidoreductase</keyword>
<dbReference type="InterPro" id="IPR032710">
    <property type="entry name" value="NTF2-like_dom_sf"/>
</dbReference>